<keyword evidence="3" id="KW-1185">Reference proteome</keyword>
<evidence type="ECO:0000313" key="3">
    <source>
        <dbReference type="Proteomes" id="UP001551582"/>
    </source>
</evidence>
<dbReference type="InterPro" id="IPR017945">
    <property type="entry name" value="DHBP_synth_RibB-like_a/b_dom"/>
</dbReference>
<dbReference type="RefSeq" id="WP_359977664.1">
    <property type="nucleotide sequence ID" value="NZ_JBEZLS010000005.1"/>
</dbReference>
<name>A0ABV3E294_9ACTN</name>
<evidence type="ECO:0000313" key="2">
    <source>
        <dbReference type="EMBL" id="MEU9350987.1"/>
    </source>
</evidence>
<feature type="region of interest" description="Disordered" evidence="1">
    <location>
        <begin position="223"/>
        <end position="246"/>
    </location>
</feature>
<accession>A0ABV3E294</accession>
<dbReference type="Gene3D" id="3.90.870.10">
    <property type="entry name" value="DHBP synthase"/>
    <property type="match status" value="1"/>
</dbReference>
<sequence>MTSSPTVEADRIREALSGRRAVVLPNPAPLTYVVAATAPRAVNLAKGRPADQAVALWVHHSRTADTVFDALDLGPDLAAATRRLLTEERVTLLAPLRGHHPLPDWLQPAAKDGWTLLFGARWTPLLPVLREHPVLYVSSANRTGHPPAATASAARAMFPDDVPVLDPASLLDTDEERTGTPRAATTTVRLHPDGSLDLHRSGAQDRTHPRAGTYLDHLRTAYRLGDGRTRPAEDHHRTASRGPSGP</sequence>
<feature type="compositionally biased region" description="Basic and acidic residues" evidence="1">
    <location>
        <begin position="225"/>
        <end position="237"/>
    </location>
</feature>
<evidence type="ECO:0000256" key="1">
    <source>
        <dbReference type="SAM" id="MobiDB-lite"/>
    </source>
</evidence>
<dbReference type="SUPFAM" id="SSF55821">
    <property type="entry name" value="YrdC/RibB"/>
    <property type="match status" value="1"/>
</dbReference>
<dbReference type="Proteomes" id="UP001551582">
    <property type="component" value="Unassembled WGS sequence"/>
</dbReference>
<comment type="caution">
    <text evidence="2">The sequence shown here is derived from an EMBL/GenBank/DDBJ whole genome shotgun (WGS) entry which is preliminary data.</text>
</comment>
<proteinExistence type="predicted"/>
<organism evidence="2 3">
    <name type="scientific">Streptomyces griseoloalbus</name>
    <dbReference type="NCBI Taxonomy" id="67303"/>
    <lineage>
        <taxon>Bacteria</taxon>
        <taxon>Bacillati</taxon>
        <taxon>Actinomycetota</taxon>
        <taxon>Actinomycetes</taxon>
        <taxon>Kitasatosporales</taxon>
        <taxon>Streptomycetaceae</taxon>
        <taxon>Streptomyces</taxon>
    </lineage>
</organism>
<evidence type="ECO:0008006" key="4">
    <source>
        <dbReference type="Google" id="ProtNLM"/>
    </source>
</evidence>
<dbReference type="EMBL" id="JBEZLS010000005">
    <property type="protein sequence ID" value="MEU9350987.1"/>
    <property type="molecule type" value="Genomic_DNA"/>
</dbReference>
<reference evidence="2 3" key="1">
    <citation type="submission" date="2024-06" db="EMBL/GenBank/DDBJ databases">
        <title>The Natural Products Discovery Center: Release of the First 8490 Sequenced Strains for Exploring Actinobacteria Biosynthetic Diversity.</title>
        <authorList>
            <person name="Kalkreuter E."/>
            <person name="Kautsar S.A."/>
            <person name="Yang D."/>
            <person name="Bader C.D."/>
            <person name="Teijaro C.N."/>
            <person name="Fluegel L."/>
            <person name="Davis C.M."/>
            <person name="Simpson J.R."/>
            <person name="Lauterbach L."/>
            <person name="Steele A.D."/>
            <person name="Gui C."/>
            <person name="Meng S."/>
            <person name="Li G."/>
            <person name="Viehrig K."/>
            <person name="Ye F."/>
            <person name="Su P."/>
            <person name="Kiefer A.F."/>
            <person name="Nichols A."/>
            <person name="Cepeda A.J."/>
            <person name="Yan W."/>
            <person name="Fan B."/>
            <person name="Jiang Y."/>
            <person name="Adhikari A."/>
            <person name="Zheng C.-J."/>
            <person name="Schuster L."/>
            <person name="Cowan T.M."/>
            <person name="Smanski M.J."/>
            <person name="Chevrette M.G."/>
            <person name="De Carvalho L.P.S."/>
            <person name="Shen B."/>
        </authorList>
    </citation>
    <scope>NUCLEOTIDE SEQUENCE [LARGE SCALE GENOMIC DNA]</scope>
    <source>
        <strain evidence="2 3">NPDC048274</strain>
    </source>
</reference>
<protein>
    <recommendedName>
        <fullName evidence="4">YrdC-like domain-containing protein</fullName>
    </recommendedName>
</protein>
<gene>
    <name evidence="2" type="ORF">AB0D65_08165</name>
</gene>